<dbReference type="RefSeq" id="WP_394848694.1">
    <property type="nucleotide sequence ID" value="NZ_CP089982.1"/>
</dbReference>
<protein>
    <submittedName>
        <fullName evidence="6">Sugar ABC transporter substrate-binding protein</fullName>
    </submittedName>
</protein>
<feature type="domain" description="Periplasmic binding protein" evidence="5">
    <location>
        <begin position="38"/>
        <end position="290"/>
    </location>
</feature>
<keyword evidence="3 4" id="KW-0732">Signal</keyword>
<proteinExistence type="inferred from homology"/>
<evidence type="ECO:0000313" key="6">
    <source>
        <dbReference type="EMBL" id="WXA98082.1"/>
    </source>
</evidence>
<gene>
    <name evidence="6" type="ORF">LZC95_14720</name>
</gene>
<evidence type="ECO:0000256" key="2">
    <source>
        <dbReference type="ARBA" id="ARBA00007639"/>
    </source>
</evidence>
<evidence type="ECO:0000256" key="4">
    <source>
        <dbReference type="SAM" id="SignalP"/>
    </source>
</evidence>
<evidence type="ECO:0000256" key="1">
    <source>
        <dbReference type="ARBA" id="ARBA00004196"/>
    </source>
</evidence>
<feature type="signal peptide" evidence="4">
    <location>
        <begin position="1"/>
        <end position="23"/>
    </location>
</feature>
<dbReference type="CDD" id="cd19972">
    <property type="entry name" value="PBP1_ABC_sugar_binding-like"/>
    <property type="match status" value="1"/>
</dbReference>
<dbReference type="SUPFAM" id="SSF53822">
    <property type="entry name" value="Periplasmic binding protein-like I"/>
    <property type="match status" value="1"/>
</dbReference>
<dbReference type="Gene3D" id="3.40.50.2300">
    <property type="match status" value="2"/>
</dbReference>
<dbReference type="InterPro" id="IPR025997">
    <property type="entry name" value="SBP_2_dom"/>
</dbReference>
<sequence>MWVLRRRHVAASFLVLAASLVSACKHGESGGDKKVTLGLAVANLQADFFNQIKTSVEAEAAAKGVAVVVADAKGDATTQVNQIQDFITRQVDAIIYIPAGATAAGVPVKAARDAKIPVVTVDRNPPDQPGDSFIATDSVAAAKALGEYVVRVTGAKGNVAILQGQIGTTPEIARDTGFSSALGQAPGLRVIAQQSADWDQDKAFSVAQNMLQANPQIDVFFGRADAMALGAAQAVRAAGTNRTVKIVGFDGDVAGLKGVRDGVIDATMCQQTQKMGRMSVDTALALLRKESVPKEQLQDAFLVTKDNAAQYLEKHP</sequence>
<dbReference type="PANTHER" id="PTHR46847">
    <property type="entry name" value="D-ALLOSE-BINDING PERIPLASMIC PROTEIN-RELATED"/>
    <property type="match status" value="1"/>
</dbReference>
<evidence type="ECO:0000259" key="5">
    <source>
        <dbReference type="Pfam" id="PF13407"/>
    </source>
</evidence>
<dbReference type="Proteomes" id="UP001379533">
    <property type="component" value="Chromosome"/>
</dbReference>
<dbReference type="EMBL" id="CP089982">
    <property type="protein sequence ID" value="WXA98082.1"/>
    <property type="molecule type" value="Genomic_DNA"/>
</dbReference>
<organism evidence="6 7">
    <name type="scientific">Pendulispora brunnea</name>
    <dbReference type="NCBI Taxonomy" id="2905690"/>
    <lineage>
        <taxon>Bacteria</taxon>
        <taxon>Pseudomonadati</taxon>
        <taxon>Myxococcota</taxon>
        <taxon>Myxococcia</taxon>
        <taxon>Myxococcales</taxon>
        <taxon>Sorangiineae</taxon>
        <taxon>Pendulisporaceae</taxon>
        <taxon>Pendulispora</taxon>
    </lineage>
</organism>
<comment type="similarity">
    <text evidence="2">Belongs to the bacterial solute-binding protein 2 family.</text>
</comment>
<keyword evidence="7" id="KW-1185">Reference proteome</keyword>
<dbReference type="PROSITE" id="PS51257">
    <property type="entry name" value="PROKAR_LIPOPROTEIN"/>
    <property type="match status" value="1"/>
</dbReference>
<name>A0ABZ2KHC4_9BACT</name>
<feature type="chain" id="PRO_5047117758" evidence="4">
    <location>
        <begin position="24"/>
        <end position="316"/>
    </location>
</feature>
<dbReference type="InterPro" id="IPR028082">
    <property type="entry name" value="Peripla_BP_I"/>
</dbReference>
<dbReference type="Pfam" id="PF13407">
    <property type="entry name" value="Peripla_BP_4"/>
    <property type="match status" value="1"/>
</dbReference>
<accession>A0ABZ2KHC4</accession>
<dbReference type="PANTHER" id="PTHR46847:SF1">
    <property type="entry name" value="D-ALLOSE-BINDING PERIPLASMIC PROTEIN-RELATED"/>
    <property type="match status" value="1"/>
</dbReference>
<evidence type="ECO:0000313" key="7">
    <source>
        <dbReference type="Proteomes" id="UP001379533"/>
    </source>
</evidence>
<reference evidence="6 7" key="1">
    <citation type="submission" date="2021-12" db="EMBL/GenBank/DDBJ databases">
        <title>Discovery of the Pendulisporaceae a myxobacterial family with distinct sporulation behavior and unique specialized metabolism.</title>
        <authorList>
            <person name="Garcia R."/>
            <person name="Popoff A."/>
            <person name="Bader C.D."/>
            <person name="Loehr J."/>
            <person name="Walesch S."/>
            <person name="Walt C."/>
            <person name="Boldt J."/>
            <person name="Bunk B."/>
            <person name="Haeckl F.J.F.P.J."/>
            <person name="Gunesch A.P."/>
            <person name="Birkelbach J."/>
            <person name="Nuebel U."/>
            <person name="Pietschmann T."/>
            <person name="Bach T."/>
            <person name="Mueller R."/>
        </authorList>
    </citation>
    <scope>NUCLEOTIDE SEQUENCE [LARGE SCALE GENOMIC DNA]</scope>
    <source>
        <strain evidence="6 7">MSr12523</strain>
    </source>
</reference>
<evidence type="ECO:0000256" key="3">
    <source>
        <dbReference type="ARBA" id="ARBA00022729"/>
    </source>
</evidence>
<comment type="subcellular location">
    <subcellularLocation>
        <location evidence="1">Cell envelope</location>
    </subcellularLocation>
</comment>